<dbReference type="PANTHER" id="PTHR30093:SF2">
    <property type="entry name" value="TYPE II SECRETION SYSTEM PROTEIN H"/>
    <property type="match status" value="1"/>
</dbReference>
<evidence type="ECO:0000259" key="1">
    <source>
        <dbReference type="Pfam" id="PF07596"/>
    </source>
</evidence>
<proteinExistence type="predicted"/>
<reference evidence="3" key="1">
    <citation type="submission" date="2020-05" db="EMBL/GenBank/DDBJ databases">
        <title>Frigoriglobus tundricola gen. nov., sp. nov., a psychrotolerant cellulolytic planctomycete of the family Gemmataceae with two divergent copies of 16S rRNA gene.</title>
        <authorList>
            <person name="Kulichevskaya I.S."/>
            <person name="Ivanova A.A."/>
            <person name="Naumoff D.G."/>
            <person name="Beletsky A.V."/>
            <person name="Rijpstra W.I.C."/>
            <person name="Sinninghe Damste J.S."/>
            <person name="Mardanov A.V."/>
            <person name="Ravin N.V."/>
            <person name="Dedysh S.N."/>
        </authorList>
    </citation>
    <scope>NUCLEOTIDE SEQUENCE [LARGE SCALE GENOMIC DNA]</scope>
    <source>
        <strain evidence="3">PL17</strain>
    </source>
</reference>
<evidence type="ECO:0000313" key="3">
    <source>
        <dbReference type="Proteomes" id="UP000503447"/>
    </source>
</evidence>
<dbReference type="RefSeq" id="WP_171472088.1">
    <property type="nucleotide sequence ID" value="NZ_CP053452.2"/>
</dbReference>
<dbReference type="EMBL" id="CP053452">
    <property type="protein sequence ID" value="QJW96527.1"/>
    <property type="molecule type" value="Genomic_DNA"/>
</dbReference>
<accession>A0A6M5YR31</accession>
<sequence>MPRRYVLVLVAVTLVVLGAGLLFTAVSRVREAAARMACTSHFKQWALALHNYAALFPDERGTKKLDAFPAGTVPNSVLPPEERLSWWVPVLPFMEQGAVCDQFDLTRGAGDPRNAEPVSHRLQWLVCPSSGEYDRGTHEWKSAAPLTHYVGVAGVGPDAATLPLGHPRAGVFGYDRRTAFLGDFPDGVSNTLLLIETAQTPGHWAYGGAATVRAFAPDMAPYIGPGRPFGGWHNGTPVLFGQRTHTCVVAMADGAVRSFSNATAPEVLEALATVAGHESLPADW</sequence>
<dbReference type="KEGG" id="ftj:FTUN_4084"/>
<dbReference type="InterPro" id="IPR011453">
    <property type="entry name" value="DUF1559"/>
</dbReference>
<name>A0A6M5YR31_9BACT</name>
<dbReference type="PANTHER" id="PTHR30093">
    <property type="entry name" value="GENERAL SECRETION PATHWAY PROTEIN G"/>
    <property type="match status" value="1"/>
</dbReference>
<dbReference type="AlphaFoldDB" id="A0A6M5YR31"/>
<organism evidence="2 3">
    <name type="scientific">Frigoriglobus tundricola</name>
    <dbReference type="NCBI Taxonomy" id="2774151"/>
    <lineage>
        <taxon>Bacteria</taxon>
        <taxon>Pseudomonadati</taxon>
        <taxon>Planctomycetota</taxon>
        <taxon>Planctomycetia</taxon>
        <taxon>Gemmatales</taxon>
        <taxon>Gemmataceae</taxon>
        <taxon>Frigoriglobus</taxon>
    </lineage>
</organism>
<keyword evidence="3" id="KW-1185">Reference proteome</keyword>
<dbReference type="Pfam" id="PF07596">
    <property type="entry name" value="SBP_bac_10"/>
    <property type="match status" value="1"/>
</dbReference>
<dbReference type="Proteomes" id="UP000503447">
    <property type="component" value="Chromosome"/>
</dbReference>
<protein>
    <recommendedName>
        <fullName evidence="1">DUF1559 domain-containing protein</fullName>
    </recommendedName>
</protein>
<feature type="domain" description="DUF1559" evidence="1">
    <location>
        <begin position="29"/>
        <end position="265"/>
    </location>
</feature>
<evidence type="ECO:0000313" key="2">
    <source>
        <dbReference type="EMBL" id="QJW96527.1"/>
    </source>
</evidence>
<gene>
    <name evidence="2" type="ORF">FTUN_4084</name>
</gene>